<accession>A0ABM1BKH2</accession>
<keyword evidence="6 9" id="KW-1133">Transmembrane helix</keyword>
<dbReference type="InterPro" id="IPR001611">
    <property type="entry name" value="Leu-rich_rpt"/>
</dbReference>
<name>A0ABM1BKH2_LIMPO</name>
<protein>
    <submittedName>
        <fullName evidence="12">Nephrocan-like isoform X1</fullName>
    </submittedName>
</protein>
<evidence type="ECO:0000256" key="9">
    <source>
        <dbReference type="SAM" id="Phobius"/>
    </source>
</evidence>
<dbReference type="Pfam" id="PF00560">
    <property type="entry name" value="LRR_1"/>
    <property type="match status" value="1"/>
</dbReference>
<dbReference type="RefSeq" id="XP_013783794.1">
    <property type="nucleotide sequence ID" value="XM_013928340.2"/>
</dbReference>
<keyword evidence="8" id="KW-0325">Glycoprotein</keyword>
<keyword evidence="7 9" id="KW-0472">Membrane</keyword>
<evidence type="ECO:0000256" key="4">
    <source>
        <dbReference type="ARBA" id="ARBA00022729"/>
    </source>
</evidence>
<feature type="transmembrane region" description="Helical" evidence="9">
    <location>
        <begin position="520"/>
        <end position="542"/>
    </location>
</feature>
<keyword evidence="5" id="KW-0677">Repeat</keyword>
<keyword evidence="11" id="KW-1185">Reference proteome</keyword>
<dbReference type="SMART" id="SM00369">
    <property type="entry name" value="LRR_TYP"/>
    <property type="match status" value="9"/>
</dbReference>
<dbReference type="GeneID" id="106467952"/>
<dbReference type="PANTHER" id="PTHR24365:SF541">
    <property type="entry name" value="PROTEIN TOLL-RELATED"/>
    <property type="match status" value="1"/>
</dbReference>
<keyword evidence="2" id="KW-0433">Leucine-rich repeat</keyword>
<feature type="chain" id="PRO_5046609056" evidence="10">
    <location>
        <begin position="36"/>
        <end position="604"/>
    </location>
</feature>
<gene>
    <name evidence="12" type="primary">LOC106467952</name>
</gene>
<reference evidence="12" key="1">
    <citation type="submission" date="2025-08" db="UniProtKB">
        <authorList>
            <consortium name="RefSeq"/>
        </authorList>
    </citation>
    <scope>IDENTIFICATION</scope>
    <source>
        <tissue evidence="12">Muscle</tissue>
    </source>
</reference>
<sequence length="604" mass="68602">MVRKLSSLRRNLHCSMATVILWPFIFLSLFRAGHGHSKCPDICTCDVLQNRKIVTCDQGGMTQIPTTDMDSDVQVLIVTAPLNNPNNLTIGRIFLNFHFLEEIHITHSNVPAIGDSSFWPGNNLRVLNLRHNNISQLHGTDFNGLTHLQVLDLSDNLISASPSAPFHFLSNLSTLSLARNSLRRLVPRFFYMLENLEHLDLSGNPLRNVDPENLKDLRPIKTLSLANCQIERLHSLIYQQLPNLVELDLRDNFFNYFAPEEFRHLKKLRMLYLDGNNLNVIVDMAFSGQVFDYLGLSRNEIVSFDVCAFCNSSIKTLNISNNQFSALMIDTLKPIIFTLQTLDIGFNRISMENIMEVLKPLHHLRGISLGGLELSALPLDIFVSNRDLRYLDLSRNNFVSFNFEVLRPVSKLEILDLSGNWFKGMKKEELSHLARFHYLKRVVLHSNPWTCERCHILPLIQWMTDAASKAKVCKNDHGCIHCKRPGSLVGRDISTLHSREIPPCGGPFSQFRILTAGSRLGIIVATAVFIIFLLVGVIYVVLYRRQRAVYYTHEEERCDDNIVYNGVLEADLNGGFSEEKHPHPGFVATIDTRGGKPKPHNNVT</sequence>
<organism evidence="11 12">
    <name type="scientific">Limulus polyphemus</name>
    <name type="common">Atlantic horseshoe crab</name>
    <dbReference type="NCBI Taxonomy" id="6850"/>
    <lineage>
        <taxon>Eukaryota</taxon>
        <taxon>Metazoa</taxon>
        <taxon>Ecdysozoa</taxon>
        <taxon>Arthropoda</taxon>
        <taxon>Chelicerata</taxon>
        <taxon>Merostomata</taxon>
        <taxon>Xiphosura</taxon>
        <taxon>Limulidae</taxon>
        <taxon>Limulus</taxon>
    </lineage>
</organism>
<dbReference type="Proteomes" id="UP000694941">
    <property type="component" value="Unplaced"/>
</dbReference>
<dbReference type="SMART" id="SM00365">
    <property type="entry name" value="LRR_SD22"/>
    <property type="match status" value="6"/>
</dbReference>
<evidence type="ECO:0000256" key="6">
    <source>
        <dbReference type="ARBA" id="ARBA00022989"/>
    </source>
</evidence>
<feature type="signal peptide" evidence="10">
    <location>
        <begin position="1"/>
        <end position="35"/>
    </location>
</feature>
<evidence type="ECO:0000256" key="7">
    <source>
        <dbReference type="ARBA" id="ARBA00023136"/>
    </source>
</evidence>
<dbReference type="InterPro" id="IPR003591">
    <property type="entry name" value="Leu-rich_rpt_typical-subtyp"/>
</dbReference>
<evidence type="ECO:0000256" key="2">
    <source>
        <dbReference type="ARBA" id="ARBA00022614"/>
    </source>
</evidence>
<evidence type="ECO:0000313" key="12">
    <source>
        <dbReference type="RefSeq" id="XP_013783794.1"/>
    </source>
</evidence>
<evidence type="ECO:0000256" key="8">
    <source>
        <dbReference type="ARBA" id="ARBA00023180"/>
    </source>
</evidence>
<keyword evidence="3 9" id="KW-0812">Transmembrane</keyword>
<dbReference type="InterPro" id="IPR032675">
    <property type="entry name" value="LRR_dom_sf"/>
</dbReference>
<proteinExistence type="predicted"/>
<dbReference type="PROSITE" id="PS51450">
    <property type="entry name" value="LRR"/>
    <property type="match status" value="2"/>
</dbReference>
<dbReference type="SUPFAM" id="SSF52058">
    <property type="entry name" value="L domain-like"/>
    <property type="match status" value="1"/>
</dbReference>
<keyword evidence="4 10" id="KW-0732">Signal</keyword>
<comment type="subcellular location">
    <subcellularLocation>
        <location evidence="1">Membrane</location>
        <topology evidence="1">Single-pass membrane protein</topology>
    </subcellularLocation>
</comment>
<dbReference type="Gene3D" id="3.80.10.10">
    <property type="entry name" value="Ribonuclease Inhibitor"/>
    <property type="match status" value="2"/>
</dbReference>
<evidence type="ECO:0000256" key="3">
    <source>
        <dbReference type="ARBA" id="ARBA00022692"/>
    </source>
</evidence>
<evidence type="ECO:0000313" key="11">
    <source>
        <dbReference type="Proteomes" id="UP000694941"/>
    </source>
</evidence>
<evidence type="ECO:0000256" key="5">
    <source>
        <dbReference type="ARBA" id="ARBA00022737"/>
    </source>
</evidence>
<evidence type="ECO:0000256" key="1">
    <source>
        <dbReference type="ARBA" id="ARBA00004167"/>
    </source>
</evidence>
<dbReference type="Pfam" id="PF13855">
    <property type="entry name" value="LRR_8"/>
    <property type="match status" value="3"/>
</dbReference>
<dbReference type="PANTHER" id="PTHR24365">
    <property type="entry name" value="TOLL-LIKE RECEPTOR"/>
    <property type="match status" value="1"/>
</dbReference>
<evidence type="ECO:0000256" key="10">
    <source>
        <dbReference type="SAM" id="SignalP"/>
    </source>
</evidence>